<proteinExistence type="predicted"/>
<dbReference type="SUPFAM" id="SSF89447">
    <property type="entry name" value="AbrB/MazE/MraZ-like"/>
    <property type="match status" value="1"/>
</dbReference>
<reference evidence="1 3" key="1">
    <citation type="submission" date="2014-09" db="EMBL/GenBank/DDBJ databases">
        <authorList>
            <person name="Regsiter A."/>
        </authorList>
    </citation>
    <scope>NUCLEOTIDE SEQUENCE [LARGE SCALE GENOMIC DNA]</scope>
</reference>
<dbReference type="KEGG" id="xcf:J172_00022"/>
<dbReference type="RefSeq" id="WP_011052949.1">
    <property type="nucleotide sequence ID" value="NZ_CAVLHM010000042.1"/>
</dbReference>
<accession>A0A0U3BUH7</accession>
<dbReference type="Proteomes" id="UP000653002">
    <property type="component" value="Unassembled WGS sequence"/>
</dbReference>
<dbReference type="KEGG" id="xcn:J169_00025"/>
<name>A0A0U3BUH7_XANCI</name>
<dbReference type="KEGG" id="xcm:J164_00028"/>
<evidence type="ECO:0000313" key="1">
    <source>
        <dbReference type="EMBL" id="CEG14527.1"/>
    </source>
</evidence>
<sequence length="85" mass="9243">MHTTNLRKVGGSIMLAVPPAILDMLRLRAGATVGLAVDHGRLVIEPTLRPYYSLDELLAQCDASAELSTEDREWLDAKPVGSELL</sequence>
<dbReference type="OMA" id="CDPHAEI"/>
<dbReference type="KEGG" id="xcr:J163_00028"/>
<dbReference type="EMBL" id="JAABFR010002694">
    <property type="protein sequence ID" value="MBD4340517.1"/>
    <property type="molecule type" value="Genomic_DNA"/>
</dbReference>
<dbReference type="Proteomes" id="UP000052230">
    <property type="component" value="Unassembled WGS sequence"/>
</dbReference>
<comment type="caution">
    <text evidence="1">The sequence shown here is derived from an EMBL/GenBank/DDBJ whole genome shotgun (WGS) entry which is preliminary data.</text>
</comment>
<evidence type="ECO:0000313" key="3">
    <source>
        <dbReference type="Proteomes" id="UP000052230"/>
    </source>
</evidence>
<dbReference type="KEGG" id="xcw:J162_00028"/>
<organism evidence="1 3">
    <name type="scientific">Xanthomonas citri pv. citri</name>
    <dbReference type="NCBI Taxonomy" id="611301"/>
    <lineage>
        <taxon>Bacteria</taxon>
        <taxon>Pseudomonadati</taxon>
        <taxon>Pseudomonadota</taxon>
        <taxon>Gammaproteobacteria</taxon>
        <taxon>Lysobacterales</taxon>
        <taxon>Lysobacteraceae</taxon>
        <taxon>Xanthomonas</taxon>
    </lineage>
</organism>
<dbReference type="KEGG" id="xcu:J159_00028"/>
<reference evidence="2" key="2">
    <citation type="submission" date="2020-01" db="EMBL/GenBank/DDBJ databases">
        <authorList>
            <person name="Richard D."/>
        </authorList>
    </citation>
    <scope>NUCLEOTIDE SEQUENCE</scope>
    <source>
        <strain evidence="2">JP541</strain>
    </source>
</reference>
<dbReference type="EMBL" id="CCXZ01000015">
    <property type="protein sequence ID" value="CEG14527.1"/>
    <property type="molecule type" value="Genomic_DNA"/>
</dbReference>
<protein>
    <submittedName>
        <fullName evidence="1 2">Antitoxin</fullName>
    </submittedName>
</protein>
<dbReference type="AlphaFoldDB" id="A0A0U3BUH7"/>
<evidence type="ECO:0000313" key="2">
    <source>
        <dbReference type="EMBL" id="MBD4340517.1"/>
    </source>
</evidence>
<dbReference type="Gene3D" id="2.10.260.10">
    <property type="match status" value="1"/>
</dbReference>
<dbReference type="GeneID" id="66909149"/>
<dbReference type="InterPro" id="IPR037914">
    <property type="entry name" value="SpoVT-AbrB_sf"/>
</dbReference>
<gene>
    <name evidence="1" type="primary">pemI</name>
    <name evidence="2" type="ORF">GUH15_31645</name>
    <name evidence="1" type="ORF">XAC3562_1110007</name>
</gene>
<keyword evidence="3" id="KW-1185">Reference proteome</keyword>